<sequence>MLYAAVTSIVFVQIFRIAYGESSADPCLAGNHDNITSMGFRQVTNKDCSLNRVTDYRLVRAWYYAGPDPILTSPPDQLCRCGANFPIWMNGSLPHPQDGIVSRDTCLKYSTICDTRFGIQVKNCGTFYVYKLPPTREDHTAYCFGSVPNAISTIAPDCGDPNDKINLDSDVVLGEFRSIQYNSTGVDSHATVYCLPGHGVVDGTDTYEWFTLTCTSGLKWNSTRTCKSLQDCGDPNDPKNHDVDVKLGDFHNITYTTSTTDSHAIVYCSNGYGVQDNGIKQNWFQLTCKDNKWHSSRTCRSLETAVMFG</sequence>
<gene>
    <name evidence="5" type="ORF">DPMN_035994</name>
</gene>
<dbReference type="OrthoDB" id="2015116at2759"/>
<dbReference type="SMART" id="SM00032">
    <property type="entry name" value="CCP"/>
    <property type="match status" value="2"/>
</dbReference>
<evidence type="ECO:0000256" key="1">
    <source>
        <dbReference type="ARBA" id="ARBA00022729"/>
    </source>
</evidence>
<keyword evidence="2" id="KW-1015">Disulfide bond</keyword>
<dbReference type="AlphaFoldDB" id="A0A9D4MCW0"/>
<evidence type="ECO:0000256" key="3">
    <source>
        <dbReference type="SAM" id="SignalP"/>
    </source>
</evidence>
<evidence type="ECO:0000313" key="6">
    <source>
        <dbReference type="Proteomes" id="UP000828390"/>
    </source>
</evidence>
<dbReference type="InterPro" id="IPR057774">
    <property type="entry name" value="D8C_UMOD/GP2/OIT3-like"/>
</dbReference>
<name>A0A9D4MCW0_DREPO</name>
<protein>
    <recommendedName>
        <fullName evidence="4">Sushi domain-containing protein</fullName>
    </recommendedName>
</protein>
<reference evidence="5" key="2">
    <citation type="submission" date="2020-11" db="EMBL/GenBank/DDBJ databases">
        <authorList>
            <person name="McCartney M.A."/>
            <person name="Auch B."/>
            <person name="Kono T."/>
            <person name="Mallez S."/>
            <person name="Becker A."/>
            <person name="Gohl D.M."/>
            <person name="Silverstein K.A.T."/>
            <person name="Koren S."/>
            <person name="Bechman K.B."/>
            <person name="Herman A."/>
            <person name="Abrahante J.E."/>
            <person name="Garbe J."/>
        </authorList>
    </citation>
    <scope>NUCLEOTIDE SEQUENCE</scope>
    <source>
        <strain evidence="5">Duluth1</strain>
        <tissue evidence="5">Whole animal</tissue>
    </source>
</reference>
<feature type="domain" description="Sushi" evidence="4">
    <location>
        <begin position="232"/>
        <end position="299"/>
    </location>
</feature>
<evidence type="ECO:0000259" key="4">
    <source>
        <dbReference type="SMART" id="SM00032"/>
    </source>
</evidence>
<feature type="domain" description="Sushi" evidence="4">
    <location>
        <begin position="158"/>
        <end position="226"/>
    </location>
</feature>
<comment type="caution">
    <text evidence="5">The sequence shown here is derived from an EMBL/GenBank/DDBJ whole genome shotgun (WGS) entry which is preliminary data.</text>
</comment>
<organism evidence="5 6">
    <name type="scientific">Dreissena polymorpha</name>
    <name type="common">Zebra mussel</name>
    <name type="synonym">Mytilus polymorpha</name>
    <dbReference type="NCBI Taxonomy" id="45954"/>
    <lineage>
        <taxon>Eukaryota</taxon>
        <taxon>Metazoa</taxon>
        <taxon>Spiralia</taxon>
        <taxon>Lophotrochozoa</taxon>
        <taxon>Mollusca</taxon>
        <taxon>Bivalvia</taxon>
        <taxon>Autobranchia</taxon>
        <taxon>Heteroconchia</taxon>
        <taxon>Euheterodonta</taxon>
        <taxon>Imparidentia</taxon>
        <taxon>Neoheterodontei</taxon>
        <taxon>Myida</taxon>
        <taxon>Dreissenoidea</taxon>
        <taxon>Dreissenidae</taxon>
        <taxon>Dreissena</taxon>
    </lineage>
</organism>
<reference evidence="5" key="1">
    <citation type="journal article" date="2019" name="bioRxiv">
        <title>The Genome of the Zebra Mussel, Dreissena polymorpha: A Resource for Invasive Species Research.</title>
        <authorList>
            <person name="McCartney M.A."/>
            <person name="Auch B."/>
            <person name="Kono T."/>
            <person name="Mallez S."/>
            <person name="Zhang Y."/>
            <person name="Obille A."/>
            <person name="Becker A."/>
            <person name="Abrahante J.E."/>
            <person name="Garbe J."/>
            <person name="Badalamenti J.P."/>
            <person name="Herman A."/>
            <person name="Mangelson H."/>
            <person name="Liachko I."/>
            <person name="Sullivan S."/>
            <person name="Sone E.D."/>
            <person name="Koren S."/>
            <person name="Silverstein K.A.T."/>
            <person name="Beckman K.B."/>
            <person name="Gohl D.M."/>
        </authorList>
    </citation>
    <scope>NUCLEOTIDE SEQUENCE</scope>
    <source>
        <strain evidence="5">Duluth1</strain>
        <tissue evidence="5">Whole animal</tissue>
    </source>
</reference>
<dbReference type="Pfam" id="PF23283">
    <property type="entry name" value="D8C_UMOD"/>
    <property type="match status" value="1"/>
</dbReference>
<dbReference type="InterPro" id="IPR000436">
    <property type="entry name" value="Sushi_SCR_CCP_dom"/>
</dbReference>
<accession>A0A9D4MCW0</accession>
<keyword evidence="6" id="KW-1185">Reference proteome</keyword>
<evidence type="ECO:0000313" key="5">
    <source>
        <dbReference type="EMBL" id="KAH3872771.1"/>
    </source>
</evidence>
<dbReference type="PANTHER" id="PTHR36191:SF4">
    <property type="entry name" value="VWFD DOMAIN-CONTAINING PROTEIN"/>
    <property type="match status" value="1"/>
</dbReference>
<dbReference type="Proteomes" id="UP000828390">
    <property type="component" value="Unassembled WGS sequence"/>
</dbReference>
<keyword evidence="1 3" id="KW-0732">Signal</keyword>
<dbReference type="EMBL" id="JAIWYP010000002">
    <property type="protein sequence ID" value="KAH3872771.1"/>
    <property type="molecule type" value="Genomic_DNA"/>
</dbReference>
<evidence type="ECO:0000256" key="2">
    <source>
        <dbReference type="ARBA" id="ARBA00023157"/>
    </source>
</evidence>
<feature type="chain" id="PRO_5038351001" description="Sushi domain-containing protein" evidence="3">
    <location>
        <begin position="21"/>
        <end position="309"/>
    </location>
</feature>
<dbReference type="PANTHER" id="PTHR36191">
    <property type="entry name" value="ENDO/EXONUCLEASE/PHOSPHATASE DOMAIN-CONTAINING PROTEIN-RELATED"/>
    <property type="match status" value="1"/>
</dbReference>
<proteinExistence type="predicted"/>
<feature type="signal peptide" evidence="3">
    <location>
        <begin position="1"/>
        <end position="20"/>
    </location>
</feature>